<comment type="caution">
    <text evidence="7">The sequence shown here is derived from an EMBL/GenBank/DDBJ whole genome shotgun (WGS) entry which is preliminary data.</text>
</comment>
<organism evidence="7 8">
    <name type="scientific">Yinghuangia soli</name>
    <dbReference type="NCBI Taxonomy" id="2908204"/>
    <lineage>
        <taxon>Bacteria</taxon>
        <taxon>Bacillati</taxon>
        <taxon>Actinomycetota</taxon>
        <taxon>Actinomycetes</taxon>
        <taxon>Kitasatosporales</taxon>
        <taxon>Streptomycetaceae</taxon>
        <taxon>Yinghuangia</taxon>
    </lineage>
</organism>
<evidence type="ECO:0000313" key="8">
    <source>
        <dbReference type="Proteomes" id="UP001165378"/>
    </source>
</evidence>
<sequence length="407" mass="46542">MQRLPIAPRPDWRDVIESQGMLYSATRLDDGGEVPYWFEEAYYSFSVDEVLHLEEVTRELHEMCVAAARHILDRGSLEAFGLPEEARDYLRLTFDEEHPSLYGRFDLAWGGTGGALPQVKMLEYNADTPTTLIEASMIQWFWLQDRFPDRDQWNSLHERLVRAWAAMKPRLRSDLVHFAHFGGTDFDEEWLTASYIRDTADEAGLTTVGLEVADVGWDDGALRFVDLDERAIDTMFMLYPWEDMLIEPFGAHVLDHPRTCTFLEPAWKVVLSNKALLATLWELYPGHPNLLPAYLDSPRDMTSYVAKPLHGREGDSVRIVTPDSEYIHPTVEYDGSEGWCYQEYAPLPNLDGNQVVLGSWIVDGKPAGLGVRESDGPVTDFYARFVPHLVDTPAPDEADRQRWLEED</sequence>
<dbReference type="RefSeq" id="WP_235056219.1">
    <property type="nucleotide sequence ID" value="NZ_JAKFHA010000025.1"/>
</dbReference>
<protein>
    <submittedName>
        <fullName evidence="7">Glutathionylspermidine synthase family protein</fullName>
    </submittedName>
</protein>
<dbReference type="InterPro" id="IPR005494">
    <property type="entry name" value="GSPS_pre-ATP-grasp-like_dom"/>
</dbReference>
<dbReference type="Gene3D" id="3.30.1490.330">
    <property type="match status" value="1"/>
</dbReference>
<evidence type="ECO:0000256" key="3">
    <source>
        <dbReference type="ARBA" id="ARBA00022741"/>
    </source>
</evidence>
<keyword evidence="3" id="KW-0547">Nucleotide-binding</keyword>
<dbReference type="SUPFAM" id="SSF52440">
    <property type="entry name" value="PreATP-grasp domain"/>
    <property type="match status" value="1"/>
</dbReference>
<gene>
    <name evidence="7" type="ORF">LZ495_30725</name>
</gene>
<dbReference type="GO" id="GO:0005524">
    <property type="term" value="F:ATP binding"/>
    <property type="evidence" value="ECO:0007669"/>
    <property type="project" value="UniProtKB-KW"/>
</dbReference>
<reference evidence="7" key="1">
    <citation type="submission" date="2022-01" db="EMBL/GenBank/DDBJ databases">
        <title>Genome-Based Taxonomic Classification of the Phylum Actinobacteria.</title>
        <authorList>
            <person name="Gao Y."/>
        </authorList>
    </citation>
    <scope>NUCLEOTIDE SEQUENCE</scope>
    <source>
        <strain evidence="7">KLBMP 8922</strain>
    </source>
</reference>
<evidence type="ECO:0000256" key="1">
    <source>
        <dbReference type="ARBA" id="ARBA00022598"/>
    </source>
</evidence>
<evidence type="ECO:0000256" key="4">
    <source>
        <dbReference type="ARBA" id="ARBA00022840"/>
    </source>
</evidence>
<evidence type="ECO:0000313" key="7">
    <source>
        <dbReference type="EMBL" id="MCF2531566.1"/>
    </source>
</evidence>
<dbReference type="Proteomes" id="UP001165378">
    <property type="component" value="Unassembled WGS sequence"/>
</dbReference>
<feature type="domain" description="Glutathionylspermidine synthase pre-ATP-grasp-like" evidence="6">
    <location>
        <begin position="12"/>
        <end position="390"/>
    </location>
</feature>
<accession>A0AA41Q5B0</accession>
<keyword evidence="2" id="KW-0479">Metal-binding</keyword>
<dbReference type="InterPro" id="IPR016185">
    <property type="entry name" value="PreATP-grasp_dom_sf"/>
</dbReference>
<name>A0AA41Q5B0_9ACTN</name>
<keyword evidence="8" id="KW-1185">Reference proteome</keyword>
<evidence type="ECO:0000259" key="6">
    <source>
        <dbReference type="Pfam" id="PF03738"/>
    </source>
</evidence>
<evidence type="ECO:0000256" key="2">
    <source>
        <dbReference type="ARBA" id="ARBA00022723"/>
    </source>
</evidence>
<dbReference type="EMBL" id="JAKFHA010000025">
    <property type="protein sequence ID" value="MCF2531566.1"/>
    <property type="molecule type" value="Genomic_DNA"/>
</dbReference>
<evidence type="ECO:0000256" key="5">
    <source>
        <dbReference type="ARBA" id="ARBA00022842"/>
    </source>
</evidence>
<proteinExistence type="predicted"/>
<keyword evidence="4" id="KW-0067">ATP-binding</keyword>
<keyword evidence="5" id="KW-0460">Magnesium</keyword>
<dbReference type="SUPFAM" id="SSF56059">
    <property type="entry name" value="Glutathione synthetase ATP-binding domain-like"/>
    <property type="match status" value="1"/>
</dbReference>
<dbReference type="GO" id="GO:0046872">
    <property type="term" value="F:metal ion binding"/>
    <property type="evidence" value="ECO:0007669"/>
    <property type="project" value="UniProtKB-KW"/>
</dbReference>
<dbReference type="Pfam" id="PF03738">
    <property type="entry name" value="GSP_synth"/>
    <property type="match status" value="1"/>
</dbReference>
<keyword evidence="1" id="KW-0436">Ligase</keyword>
<dbReference type="GO" id="GO:0016874">
    <property type="term" value="F:ligase activity"/>
    <property type="evidence" value="ECO:0007669"/>
    <property type="project" value="UniProtKB-KW"/>
</dbReference>
<dbReference type="AlphaFoldDB" id="A0AA41Q5B0"/>